<reference evidence="13" key="2">
    <citation type="submission" date="2025-09" db="UniProtKB">
        <authorList>
            <consortium name="Ensembl"/>
        </authorList>
    </citation>
    <scope>IDENTIFICATION</scope>
</reference>
<keyword evidence="5" id="KW-0963">Cytoplasm</keyword>
<keyword evidence="8" id="KW-0539">Nucleus</keyword>
<dbReference type="GO" id="GO:0009898">
    <property type="term" value="C:cytoplasmic side of plasma membrane"/>
    <property type="evidence" value="ECO:0007669"/>
    <property type="project" value="TreeGrafter"/>
</dbReference>
<evidence type="ECO:0000256" key="10">
    <source>
        <dbReference type="ARBA" id="ARBA00041629"/>
    </source>
</evidence>
<dbReference type="GO" id="GO:0000815">
    <property type="term" value="C:ESCRT III complex"/>
    <property type="evidence" value="ECO:0007669"/>
    <property type="project" value="TreeGrafter"/>
</dbReference>
<evidence type="ECO:0000313" key="13">
    <source>
        <dbReference type="Ensembl" id="ENSLLEP00000042815.1"/>
    </source>
</evidence>
<evidence type="ECO:0000256" key="4">
    <source>
        <dbReference type="ARBA" id="ARBA00022448"/>
    </source>
</evidence>
<dbReference type="GeneTree" id="ENSGT00720000108860"/>
<dbReference type="InterPro" id="IPR057471">
    <property type="entry name" value="CHMP7_WHD"/>
</dbReference>
<dbReference type="Pfam" id="PF03357">
    <property type="entry name" value="Snf7"/>
    <property type="match status" value="1"/>
</dbReference>
<dbReference type="InterPro" id="IPR005024">
    <property type="entry name" value="Snf7_fam"/>
</dbReference>
<dbReference type="PANTHER" id="PTHR22761">
    <property type="entry name" value="CHARGED MULTIVESICULAR BODY PROTEIN"/>
    <property type="match status" value="1"/>
</dbReference>
<evidence type="ECO:0000256" key="6">
    <source>
        <dbReference type="ARBA" id="ARBA00022927"/>
    </source>
</evidence>
<evidence type="ECO:0000259" key="12">
    <source>
        <dbReference type="Pfam" id="PF25239"/>
    </source>
</evidence>
<accession>A0A8C5QTX5</accession>
<sequence>DGVSVETRKCAMAPVNPYPPEWDDDERMSFLFSAFKQSRDVNTADWDSKMAFWVPTILQYAQSQGLVSVALHQLQTEFTRKGSVPLGLPIVMQEMVRQGSLQRESDFVAGVTSGWLSWGMSQLVIRPLRWTAGKILGVQISPDEAFVVPEVLKKWAELLLMQYRSSSLNSSPVLHEKDVRMLWAEICPKSASLNLVLLQLQRDKRICMMERSGEKLVKFVQEGMSLTPIGEADVGILELRKCEKLLSVKLQNASEKTLEALRCMRRRKLAEHRVSELQNKVDTVQNILERISTAETDRKVVTAYEGGVSALRLAMKDVSVDKAESLVDQIQEHICTRSIFSSLHLYLLLNVIFPYEPPIPPFNMTIEQLLLLLRAPINPYNLSPLTHLMVSNSFSVYPINTPNDPFYLYHWNLYSIWSVLIFSPFNQGWCQTILCLFFIPFFLKCHSLSFSWL</sequence>
<evidence type="ECO:0000256" key="3">
    <source>
        <dbReference type="ARBA" id="ARBA00006190"/>
    </source>
</evidence>
<evidence type="ECO:0000256" key="8">
    <source>
        <dbReference type="ARBA" id="ARBA00023242"/>
    </source>
</evidence>
<evidence type="ECO:0000256" key="7">
    <source>
        <dbReference type="ARBA" id="ARBA00023054"/>
    </source>
</evidence>
<dbReference type="PANTHER" id="PTHR22761:SF21">
    <property type="entry name" value="CHARGED MULTIVESICULAR BODY PROTEIN 7"/>
    <property type="match status" value="1"/>
</dbReference>
<evidence type="ECO:0000256" key="5">
    <source>
        <dbReference type="ARBA" id="ARBA00022490"/>
    </source>
</evidence>
<dbReference type="GO" id="GO:0032511">
    <property type="term" value="P:late endosome to vacuole transport via multivesicular body sorting pathway"/>
    <property type="evidence" value="ECO:0007669"/>
    <property type="project" value="TreeGrafter"/>
</dbReference>
<feature type="domain" description="CHMP7 winged helix" evidence="12">
    <location>
        <begin position="152"/>
        <end position="219"/>
    </location>
</feature>
<feature type="coiled-coil region" evidence="11">
    <location>
        <begin position="267"/>
        <end position="294"/>
    </location>
</feature>
<protein>
    <recommendedName>
        <fullName evidence="9">Charged multivesicular body protein 7</fullName>
    </recommendedName>
    <alternativeName>
        <fullName evidence="10">Chromatin-modifying protein 7</fullName>
    </alternativeName>
</protein>
<keyword evidence="7 11" id="KW-0175">Coiled coil</keyword>
<dbReference type="Ensembl" id="ENSLLET00000044522.1">
    <property type="protein sequence ID" value="ENSLLEP00000042815.1"/>
    <property type="gene ID" value="ENSLLEG00000027079.1"/>
</dbReference>
<evidence type="ECO:0000256" key="2">
    <source>
        <dbReference type="ARBA" id="ARBA00004496"/>
    </source>
</evidence>
<proteinExistence type="inferred from homology"/>
<dbReference type="Pfam" id="PF25880">
    <property type="entry name" value="WHD_CHMP7_1st"/>
    <property type="match status" value="1"/>
</dbReference>
<dbReference type="Proteomes" id="UP000694569">
    <property type="component" value="Unplaced"/>
</dbReference>
<dbReference type="GO" id="GO:0005771">
    <property type="term" value="C:multivesicular body"/>
    <property type="evidence" value="ECO:0007669"/>
    <property type="project" value="TreeGrafter"/>
</dbReference>
<name>A0A8C5QTX5_9ANUR</name>
<evidence type="ECO:0000256" key="1">
    <source>
        <dbReference type="ARBA" id="ARBA00004259"/>
    </source>
</evidence>
<dbReference type="AlphaFoldDB" id="A0A8C5QTX5"/>
<keyword evidence="4" id="KW-0813">Transport</keyword>
<evidence type="ECO:0000313" key="14">
    <source>
        <dbReference type="Proteomes" id="UP000694569"/>
    </source>
</evidence>
<organism evidence="13 14">
    <name type="scientific">Leptobrachium leishanense</name>
    <name type="common">Leishan spiny toad</name>
    <dbReference type="NCBI Taxonomy" id="445787"/>
    <lineage>
        <taxon>Eukaryota</taxon>
        <taxon>Metazoa</taxon>
        <taxon>Chordata</taxon>
        <taxon>Craniata</taxon>
        <taxon>Vertebrata</taxon>
        <taxon>Euteleostomi</taxon>
        <taxon>Amphibia</taxon>
        <taxon>Batrachia</taxon>
        <taxon>Anura</taxon>
        <taxon>Pelobatoidea</taxon>
        <taxon>Megophryidae</taxon>
        <taxon>Leptobrachium</taxon>
    </lineage>
</organism>
<keyword evidence="6" id="KW-0653">Protein transport</keyword>
<reference evidence="13" key="1">
    <citation type="submission" date="2025-08" db="UniProtKB">
        <authorList>
            <consortium name="Ensembl"/>
        </authorList>
    </citation>
    <scope>IDENTIFICATION</scope>
</reference>
<dbReference type="GO" id="GO:0006900">
    <property type="term" value="P:vesicle budding from membrane"/>
    <property type="evidence" value="ECO:0007669"/>
    <property type="project" value="TreeGrafter"/>
</dbReference>
<keyword evidence="14" id="KW-1185">Reference proteome</keyword>
<dbReference type="GO" id="GO:0005635">
    <property type="term" value="C:nuclear envelope"/>
    <property type="evidence" value="ECO:0007669"/>
    <property type="project" value="UniProtKB-SubCell"/>
</dbReference>
<comment type="similarity">
    <text evidence="3">Belongs to the SNF7 family.</text>
</comment>
<dbReference type="GO" id="GO:0015031">
    <property type="term" value="P:protein transport"/>
    <property type="evidence" value="ECO:0007669"/>
    <property type="project" value="UniProtKB-KW"/>
</dbReference>
<evidence type="ECO:0000256" key="11">
    <source>
        <dbReference type="SAM" id="Coils"/>
    </source>
</evidence>
<dbReference type="Pfam" id="PF25239">
    <property type="entry name" value="WHD_CHMP7"/>
    <property type="match status" value="1"/>
</dbReference>
<evidence type="ECO:0000256" key="9">
    <source>
        <dbReference type="ARBA" id="ARBA00041077"/>
    </source>
</evidence>
<comment type="subcellular location">
    <subcellularLocation>
        <location evidence="2">Cytoplasm</location>
    </subcellularLocation>
    <subcellularLocation>
        <location evidence="1">Nucleus envelope</location>
    </subcellularLocation>
</comment>